<evidence type="ECO:0000313" key="2">
    <source>
        <dbReference type="Proteomes" id="UP000054097"/>
    </source>
</evidence>
<sequence length="127" mass="14339">MTNFRPFDWGDDPSLTVKLVGLYGFDFSKLKHNPALLHQVAGLVFDYIFDGKSRDLRGPKYGKLVEYGVARFGNLKDIIADEPLALLAAVYSFTTEKLWTLQYFLKDGLSTSKRAREGLHLNNPALI</sequence>
<dbReference type="Proteomes" id="UP000054097">
    <property type="component" value="Unassembled WGS sequence"/>
</dbReference>
<reference evidence="1 2" key="1">
    <citation type="submission" date="2014-04" db="EMBL/GenBank/DDBJ databases">
        <authorList>
            <consortium name="DOE Joint Genome Institute"/>
            <person name="Kuo A."/>
            <person name="Zuccaro A."/>
            <person name="Kohler A."/>
            <person name="Nagy L.G."/>
            <person name="Floudas D."/>
            <person name="Copeland A."/>
            <person name="Barry K.W."/>
            <person name="Cichocki N."/>
            <person name="Veneault-Fourrey C."/>
            <person name="LaButti K."/>
            <person name="Lindquist E.A."/>
            <person name="Lipzen A."/>
            <person name="Lundell T."/>
            <person name="Morin E."/>
            <person name="Murat C."/>
            <person name="Sun H."/>
            <person name="Tunlid A."/>
            <person name="Henrissat B."/>
            <person name="Grigoriev I.V."/>
            <person name="Hibbett D.S."/>
            <person name="Martin F."/>
            <person name="Nordberg H.P."/>
            <person name="Cantor M.N."/>
            <person name="Hua S.X."/>
        </authorList>
    </citation>
    <scope>NUCLEOTIDE SEQUENCE [LARGE SCALE GENOMIC DNA]</scope>
    <source>
        <strain evidence="1 2">MAFF 305830</strain>
    </source>
</reference>
<reference evidence="2" key="2">
    <citation type="submission" date="2015-01" db="EMBL/GenBank/DDBJ databases">
        <title>Evolutionary Origins and Diversification of the Mycorrhizal Mutualists.</title>
        <authorList>
            <consortium name="DOE Joint Genome Institute"/>
            <consortium name="Mycorrhizal Genomics Consortium"/>
            <person name="Kohler A."/>
            <person name="Kuo A."/>
            <person name="Nagy L.G."/>
            <person name="Floudas D."/>
            <person name="Copeland A."/>
            <person name="Barry K.W."/>
            <person name="Cichocki N."/>
            <person name="Veneault-Fourrey C."/>
            <person name="LaButti K."/>
            <person name="Lindquist E.A."/>
            <person name="Lipzen A."/>
            <person name="Lundell T."/>
            <person name="Morin E."/>
            <person name="Murat C."/>
            <person name="Riley R."/>
            <person name="Ohm R."/>
            <person name="Sun H."/>
            <person name="Tunlid A."/>
            <person name="Henrissat B."/>
            <person name="Grigoriev I.V."/>
            <person name="Hibbett D.S."/>
            <person name="Martin F."/>
        </authorList>
    </citation>
    <scope>NUCLEOTIDE SEQUENCE [LARGE SCALE GENOMIC DNA]</scope>
    <source>
        <strain evidence="2">MAFF 305830</strain>
    </source>
</reference>
<dbReference type="OrthoDB" id="2393824at2759"/>
<proteinExistence type="predicted"/>
<name>A0A0C3AMM5_SERVB</name>
<gene>
    <name evidence="1" type="ORF">M408DRAFT_25952</name>
</gene>
<accession>A0A0C3AMM5</accession>
<dbReference type="HOGENOM" id="CLU_1971851_0_0_1"/>
<keyword evidence="2" id="KW-1185">Reference proteome</keyword>
<evidence type="ECO:0000313" key="1">
    <source>
        <dbReference type="EMBL" id="KIM25840.1"/>
    </source>
</evidence>
<dbReference type="AlphaFoldDB" id="A0A0C3AMM5"/>
<protein>
    <submittedName>
        <fullName evidence="1">Uncharacterized protein</fullName>
    </submittedName>
</protein>
<dbReference type="EMBL" id="KN824311">
    <property type="protein sequence ID" value="KIM25840.1"/>
    <property type="molecule type" value="Genomic_DNA"/>
</dbReference>
<organism evidence="1 2">
    <name type="scientific">Serendipita vermifera MAFF 305830</name>
    <dbReference type="NCBI Taxonomy" id="933852"/>
    <lineage>
        <taxon>Eukaryota</taxon>
        <taxon>Fungi</taxon>
        <taxon>Dikarya</taxon>
        <taxon>Basidiomycota</taxon>
        <taxon>Agaricomycotina</taxon>
        <taxon>Agaricomycetes</taxon>
        <taxon>Sebacinales</taxon>
        <taxon>Serendipitaceae</taxon>
        <taxon>Serendipita</taxon>
    </lineage>
</organism>